<comment type="subcellular location">
    <subcellularLocation>
        <location evidence="1">Membrane</location>
        <topology evidence="1">Multi-pass membrane protein</topology>
    </subcellularLocation>
</comment>
<evidence type="ECO:0000313" key="11">
    <source>
        <dbReference type="EMBL" id="KAJ7691147.1"/>
    </source>
</evidence>
<accession>A0AAD7DGM1</accession>
<dbReference type="Pfam" id="PF02076">
    <property type="entry name" value="STE3"/>
    <property type="match status" value="1"/>
</dbReference>
<feature type="non-terminal residue" evidence="11">
    <location>
        <position position="252"/>
    </location>
</feature>
<evidence type="ECO:0000256" key="9">
    <source>
        <dbReference type="ARBA" id="ARBA00023224"/>
    </source>
</evidence>
<dbReference type="Proteomes" id="UP001221757">
    <property type="component" value="Unassembled WGS sequence"/>
</dbReference>
<keyword evidence="4 10" id="KW-0812">Transmembrane</keyword>
<dbReference type="GO" id="GO:0005886">
    <property type="term" value="C:plasma membrane"/>
    <property type="evidence" value="ECO:0007669"/>
    <property type="project" value="TreeGrafter"/>
</dbReference>
<keyword evidence="8" id="KW-0675">Receptor</keyword>
<comment type="caution">
    <text evidence="11">The sequence shown here is derived from an EMBL/GenBank/DDBJ whole genome shotgun (WGS) entry which is preliminary data.</text>
</comment>
<dbReference type="PRINTS" id="PR00899">
    <property type="entry name" value="GPCRSTE3"/>
</dbReference>
<gene>
    <name evidence="11" type="ORF">B0H17DRAFT_935358</name>
</gene>
<dbReference type="Gene3D" id="1.20.1070.10">
    <property type="entry name" value="Rhodopsin 7-helix transmembrane proteins"/>
    <property type="match status" value="1"/>
</dbReference>
<keyword evidence="3" id="KW-0589">Pheromone response</keyword>
<sequence>NSIIWPGSIEEAVPVWFAITTKFDVGATAALPACCLSLALQLWRVSGHRVQQKHVLALDLALCWGYPAIRYYVNYVYQGHRFDIIEDSGCHPTSYLSVPAILLFYAPVVVVVFLAFIFSVLAFAALYKQRCTFASFSQTNKSSFTTRRYVRLMVITAILAVWEAAVIGVIFGFTFRSPVFPYNSWADVHYGFSHAAKYPAALVPSDVLFWTYVGWWTIPISGYSFFCSLRSARRPWRSTARGCAGWRLRSCA</sequence>
<evidence type="ECO:0000256" key="8">
    <source>
        <dbReference type="ARBA" id="ARBA00023170"/>
    </source>
</evidence>
<dbReference type="PANTHER" id="PTHR28097:SF1">
    <property type="entry name" value="PHEROMONE A FACTOR RECEPTOR"/>
    <property type="match status" value="1"/>
</dbReference>
<evidence type="ECO:0000256" key="5">
    <source>
        <dbReference type="ARBA" id="ARBA00022989"/>
    </source>
</evidence>
<dbReference type="PANTHER" id="PTHR28097">
    <property type="entry name" value="PHEROMONE A FACTOR RECEPTOR"/>
    <property type="match status" value="1"/>
</dbReference>
<evidence type="ECO:0000313" key="12">
    <source>
        <dbReference type="Proteomes" id="UP001221757"/>
    </source>
</evidence>
<dbReference type="GO" id="GO:0004932">
    <property type="term" value="F:mating-type factor pheromone receptor activity"/>
    <property type="evidence" value="ECO:0007669"/>
    <property type="project" value="InterPro"/>
</dbReference>
<evidence type="ECO:0000256" key="1">
    <source>
        <dbReference type="ARBA" id="ARBA00004141"/>
    </source>
</evidence>
<dbReference type="AlphaFoldDB" id="A0AAD7DGM1"/>
<dbReference type="GO" id="GO:0000750">
    <property type="term" value="P:pheromone-dependent signal transduction involved in conjugation with cellular fusion"/>
    <property type="evidence" value="ECO:0007669"/>
    <property type="project" value="TreeGrafter"/>
</dbReference>
<keyword evidence="5 10" id="KW-1133">Transmembrane helix</keyword>
<dbReference type="EMBL" id="JARKIE010000060">
    <property type="protein sequence ID" value="KAJ7691147.1"/>
    <property type="molecule type" value="Genomic_DNA"/>
</dbReference>
<evidence type="ECO:0000256" key="4">
    <source>
        <dbReference type="ARBA" id="ARBA00022692"/>
    </source>
</evidence>
<comment type="similarity">
    <text evidence="2">Belongs to the G-protein coupled receptor 4 family.</text>
</comment>
<feature type="transmembrane region" description="Helical" evidence="10">
    <location>
        <begin position="207"/>
        <end position="229"/>
    </location>
</feature>
<evidence type="ECO:0000256" key="2">
    <source>
        <dbReference type="ARBA" id="ARBA00011085"/>
    </source>
</evidence>
<evidence type="ECO:0000256" key="6">
    <source>
        <dbReference type="ARBA" id="ARBA00023040"/>
    </source>
</evidence>
<keyword evidence="9" id="KW-0807">Transducer</keyword>
<evidence type="ECO:0000256" key="7">
    <source>
        <dbReference type="ARBA" id="ARBA00023136"/>
    </source>
</evidence>
<reference evidence="11" key="1">
    <citation type="submission" date="2023-03" db="EMBL/GenBank/DDBJ databases">
        <title>Massive genome expansion in bonnet fungi (Mycena s.s.) driven by repeated elements and novel gene families across ecological guilds.</title>
        <authorList>
            <consortium name="Lawrence Berkeley National Laboratory"/>
            <person name="Harder C.B."/>
            <person name="Miyauchi S."/>
            <person name="Viragh M."/>
            <person name="Kuo A."/>
            <person name="Thoen E."/>
            <person name="Andreopoulos B."/>
            <person name="Lu D."/>
            <person name="Skrede I."/>
            <person name="Drula E."/>
            <person name="Henrissat B."/>
            <person name="Morin E."/>
            <person name="Kohler A."/>
            <person name="Barry K."/>
            <person name="LaButti K."/>
            <person name="Morin E."/>
            <person name="Salamov A."/>
            <person name="Lipzen A."/>
            <person name="Mereny Z."/>
            <person name="Hegedus B."/>
            <person name="Baldrian P."/>
            <person name="Stursova M."/>
            <person name="Weitz H."/>
            <person name="Taylor A."/>
            <person name="Grigoriev I.V."/>
            <person name="Nagy L.G."/>
            <person name="Martin F."/>
            <person name="Kauserud H."/>
        </authorList>
    </citation>
    <scope>NUCLEOTIDE SEQUENCE</scope>
    <source>
        <strain evidence="11">CBHHK067</strain>
    </source>
</reference>
<feature type="transmembrane region" description="Helical" evidence="10">
    <location>
        <begin position="148"/>
        <end position="175"/>
    </location>
</feature>
<protein>
    <submittedName>
        <fullName evidence="11">GPCR fungal pheromone mating factor</fullName>
    </submittedName>
</protein>
<dbReference type="InterPro" id="IPR001499">
    <property type="entry name" value="GPCR_STE3"/>
</dbReference>
<feature type="transmembrane region" description="Helical" evidence="10">
    <location>
        <begin position="102"/>
        <end position="127"/>
    </location>
</feature>
<feature type="transmembrane region" description="Helical" evidence="10">
    <location>
        <begin position="55"/>
        <end position="73"/>
    </location>
</feature>
<keyword evidence="7 10" id="KW-0472">Membrane</keyword>
<organism evidence="11 12">
    <name type="scientific">Mycena rosella</name>
    <name type="common">Pink bonnet</name>
    <name type="synonym">Agaricus rosellus</name>
    <dbReference type="NCBI Taxonomy" id="1033263"/>
    <lineage>
        <taxon>Eukaryota</taxon>
        <taxon>Fungi</taxon>
        <taxon>Dikarya</taxon>
        <taxon>Basidiomycota</taxon>
        <taxon>Agaricomycotina</taxon>
        <taxon>Agaricomycetes</taxon>
        <taxon>Agaricomycetidae</taxon>
        <taxon>Agaricales</taxon>
        <taxon>Marasmiineae</taxon>
        <taxon>Mycenaceae</taxon>
        <taxon>Mycena</taxon>
    </lineage>
</organism>
<proteinExistence type="inferred from homology"/>
<evidence type="ECO:0000256" key="3">
    <source>
        <dbReference type="ARBA" id="ARBA00022507"/>
    </source>
</evidence>
<keyword evidence="12" id="KW-1185">Reference proteome</keyword>
<name>A0AAD7DGM1_MYCRO</name>
<keyword evidence="6" id="KW-0297">G-protein coupled receptor</keyword>
<feature type="transmembrane region" description="Helical" evidence="10">
    <location>
        <begin position="25"/>
        <end position="43"/>
    </location>
</feature>
<evidence type="ECO:0000256" key="10">
    <source>
        <dbReference type="SAM" id="Phobius"/>
    </source>
</evidence>